<evidence type="ECO:0000313" key="2">
    <source>
        <dbReference type="Proteomes" id="UP000281514"/>
    </source>
</evidence>
<sequence>MKNPDELARLLATESGLPLDVAKLQLSRTDLSNPQLSAKDVEASKSAAPILVSEDLVRKGVNTEQVIDQLITPNFAKTVIAAP</sequence>
<comment type="caution">
    <text evidence="1">The sequence shown here is derived from an EMBL/GenBank/DDBJ whole genome shotgun (WGS) entry which is preliminary data.</text>
</comment>
<accession>A0A3M5U805</accession>
<dbReference type="EMBL" id="RBTX01000006">
    <property type="protein sequence ID" value="RMU41961.1"/>
    <property type="molecule type" value="Genomic_DNA"/>
</dbReference>
<evidence type="ECO:0000313" key="1">
    <source>
        <dbReference type="EMBL" id="RMU41961.1"/>
    </source>
</evidence>
<dbReference type="Proteomes" id="UP000281514">
    <property type="component" value="Unassembled WGS sequence"/>
</dbReference>
<gene>
    <name evidence="1" type="ORF">ALP32_02442</name>
</gene>
<name>A0A3M5U805_9PSED</name>
<dbReference type="Gene3D" id="3.40.190.10">
    <property type="entry name" value="Periplasmic binding protein-like II"/>
    <property type="match status" value="1"/>
</dbReference>
<protein>
    <submittedName>
        <fullName evidence="1">ABC transporter substrate-binding protein</fullName>
    </submittedName>
</protein>
<dbReference type="AlphaFoldDB" id="A0A3M5U805"/>
<reference evidence="1 2" key="1">
    <citation type="submission" date="2018-08" db="EMBL/GenBank/DDBJ databases">
        <title>Recombination of ecologically and evolutionarily significant loci maintains genetic cohesion in the Pseudomonas syringae species complex.</title>
        <authorList>
            <person name="Dillon M."/>
            <person name="Thakur S."/>
            <person name="Almeida R.N.D."/>
            <person name="Weir B.S."/>
            <person name="Guttman D.S."/>
        </authorList>
    </citation>
    <scope>NUCLEOTIDE SEQUENCE [LARGE SCALE GENOMIC DNA]</scope>
    <source>
        <strain evidence="1 2">ICMP 9749</strain>
    </source>
</reference>
<organism evidence="1 2">
    <name type="scientific">Pseudomonas avellanae</name>
    <dbReference type="NCBI Taxonomy" id="46257"/>
    <lineage>
        <taxon>Bacteria</taxon>
        <taxon>Pseudomonadati</taxon>
        <taxon>Pseudomonadota</taxon>
        <taxon>Gammaproteobacteria</taxon>
        <taxon>Pseudomonadales</taxon>
        <taxon>Pseudomonadaceae</taxon>
        <taxon>Pseudomonas</taxon>
    </lineage>
</organism>
<proteinExistence type="predicted"/>